<evidence type="ECO:0000256" key="1">
    <source>
        <dbReference type="SAM" id="Phobius"/>
    </source>
</evidence>
<dbReference type="AlphaFoldDB" id="A0A3L6R2N5"/>
<protein>
    <submittedName>
        <fullName evidence="2">Uncharacterized protein</fullName>
    </submittedName>
</protein>
<organism evidence="2 3">
    <name type="scientific">Panicum miliaceum</name>
    <name type="common">Proso millet</name>
    <name type="synonym">Broomcorn millet</name>
    <dbReference type="NCBI Taxonomy" id="4540"/>
    <lineage>
        <taxon>Eukaryota</taxon>
        <taxon>Viridiplantae</taxon>
        <taxon>Streptophyta</taxon>
        <taxon>Embryophyta</taxon>
        <taxon>Tracheophyta</taxon>
        <taxon>Spermatophyta</taxon>
        <taxon>Magnoliopsida</taxon>
        <taxon>Liliopsida</taxon>
        <taxon>Poales</taxon>
        <taxon>Poaceae</taxon>
        <taxon>PACMAD clade</taxon>
        <taxon>Panicoideae</taxon>
        <taxon>Panicodae</taxon>
        <taxon>Paniceae</taxon>
        <taxon>Panicinae</taxon>
        <taxon>Panicum</taxon>
        <taxon>Panicum sect. Panicum</taxon>
    </lineage>
</organism>
<dbReference type="Proteomes" id="UP000275267">
    <property type="component" value="Unassembled WGS sequence"/>
</dbReference>
<evidence type="ECO:0000313" key="3">
    <source>
        <dbReference type="Proteomes" id="UP000275267"/>
    </source>
</evidence>
<keyword evidence="1" id="KW-0472">Membrane</keyword>
<name>A0A3L6R2N5_PANMI</name>
<sequence>MAAVTESASTYGHYVLLQPEAQPDDNCEDDDDVVAALITLVQIFAVLALCFGFVHIILPFIFP</sequence>
<accession>A0A3L6R2N5</accession>
<reference evidence="3" key="1">
    <citation type="journal article" date="2019" name="Nat. Commun.">
        <title>The genome of broomcorn millet.</title>
        <authorList>
            <person name="Zou C."/>
            <person name="Miki D."/>
            <person name="Li D."/>
            <person name="Tang Q."/>
            <person name="Xiao L."/>
            <person name="Rajput S."/>
            <person name="Deng P."/>
            <person name="Jia W."/>
            <person name="Huang R."/>
            <person name="Zhang M."/>
            <person name="Sun Y."/>
            <person name="Hu J."/>
            <person name="Fu X."/>
            <person name="Schnable P.S."/>
            <person name="Li F."/>
            <person name="Zhang H."/>
            <person name="Feng B."/>
            <person name="Zhu X."/>
            <person name="Liu R."/>
            <person name="Schnable J.C."/>
            <person name="Zhu J.-K."/>
            <person name="Zhang H."/>
        </authorList>
    </citation>
    <scope>NUCLEOTIDE SEQUENCE [LARGE SCALE GENOMIC DNA]</scope>
</reference>
<keyword evidence="1" id="KW-0812">Transmembrane</keyword>
<keyword evidence="3" id="KW-1185">Reference proteome</keyword>
<dbReference type="EMBL" id="PQIB02000010">
    <property type="protein sequence ID" value="RLM92577.1"/>
    <property type="molecule type" value="Genomic_DNA"/>
</dbReference>
<gene>
    <name evidence="2" type="ORF">C2845_PM08G20370</name>
</gene>
<evidence type="ECO:0000313" key="2">
    <source>
        <dbReference type="EMBL" id="RLM92577.1"/>
    </source>
</evidence>
<proteinExistence type="predicted"/>
<keyword evidence="1" id="KW-1133">Transmembrane helix</keyword>
<comment type="caution">
    <text evidence="2">The sequence shown here is derived from an EMBL/GenBank/DDBJ whole genome shotgun (WGS) entry which is preliminary data.</text>
</comment>
<feature type="transmembrane region" description="Helical" evidence="1">
    <location>
        <begin position="33"/>
        <end position="62"/>
    </location>
</feature>